<comment type="caution">
    <text evidence="8">The sequence shown here is derived from an EMBL/GenBank/DDBJ whole genome shotgun (WGS) entry which is preliminary data.</text>
</comment>
<evidence type="ECO:0000313" key="9">
    <source>
        <dbReference type="Proteomes" id="UP000571084"/>
    </source>
</evidence>
<accession>A0A840RL10</accession>
<keyword evidence="4" id="KW-0274">FAD</keyword>
<dbReference type="GO" id="GO:0071949">
    <property type="term" value="F:FAD binding"/>
    <property type="evidence" value="ECO:0007669"/>
    <property type="project" value="TreeGrafter"/>
</dbReference>
<dbReference type="Proteomes" id="UP000571084">
    <property type="component" value="Unassembled WGS sequence"/>
</dbReference>
<dbReference type="PANTHER" id="PTHR10632">
    <property type="entry name" value="SULFIDE:QUINONE OXIDOREDUCTASE"/>
    <property type="match status" value="1"/>
</dbReference>
<evidence type="ECO:0000256" key="1">
    <source>
        <dbReference type="ARBA" id="ARBA00001974"/>
    </source>
</evidence>
<dbReference type="EC" id="1.8.5.-" evidence="8"/>
<evidence type="ECO:0000256" key="4">
    <source>
        <dbReference type="ARBA" id="ARBA00022827"/>
    </source>
</evidence>
<reference evidence="8 9" key="1">
    <citation type="submission" date="2020-08" db="EMBL/GenBank/DDBJ databases">
        <title>Genomic Encyclopedia of Type Strains, Phase IV (KMG-IV): sequencing the most valuable type-strain genomes for metagenomic binning, comparative biology and taxonomic classification.</title>
        <authorList>
            <person name="Goeker M."/>
        </authorList>
    </citation>
    <scope>NUCLEOTIDE SEQUENCE [LARGE SCALE GENOMIC DNA]</scope>
    <source>
        <strain evidence="8 9">DSM 23240</strain>
    </source>
</reference>
<dbReference type="Pfam" id="PF07992">
    <property type="entry name" value="Pyr_redox_2"/>
    <property type="match status" value="1"/>
</dbReference>
<evidence type="ECO:0000313" key="8">
    <source>
        <dbReference type="EMBL" id="MBB5198947.1"/>
    </source>
</evidence>
<dbReference type="EMBL" id="JACHHQ010000001">
    <property type="protein sequence ID" value="MBB5198947.1"/>
    <property type="molecule type" value="Genomic_DNA"/>
</dbReference>
<evidence type="ECO:0000256" key="6">
    <source>
        <dbReference type="ARBA" id="ARBA00023002"/>
    </source>
</evidence>
<dbReference type="InterPro" id="IPR036188">
    <property type="entry name" value="FAD/NAD-bd_sf"/>
</dbReference>
<evidence type="ECO:0000259" key="7">
    <source>
        <dbReference type="Pfam" id="PF07992"/>
    </source>
</evidence>
<keyword evidence="3" id="KW-0874">Quinone</keyword>
<organism evidence="8 9">
    <name type="scientific">Glaciimonas immobilis</name>
    <dbReference type="NCBI Taxonomy" id="728004"/>
    <lineage>
        <taxon>Bacteria</taxon>
        <taxon>Pseudomonadati</taxon>
        <taxon>Pseudomonadota</taxon>
        <taxon>Betaproteobacteria</taxon>
        <taxon>Burkholderiales</taxon>
        <taxon>Oxalobacteraceae</taxon>
        <taxon>Glaciimonas</taxon>
    </lineage>
</organism>
<evidence type="ECO:0000256" key="5">
    <source>
        <dbReference type="ARBA" id="ARBA00022946"/>
    </source>
</evidence>
<dbReference type="FunFam" id="3.50.50.60:FF:000034">
    <property type="entry name" value="sulfide:quinone oxidoreductase, mitochondrial"/>
    <property type="match status" value="1"/>
</dbReference>
<dbReference type="GO" id="GO:0048038">
    <property type="term" value="F:quinone binding"/>
    <property type="evidence" value="ECO:0007669"/>
    <property type="project" value="UniProtKB-KW"/>
</dbReference>
<dbReference type="InterPro" id="IPR015904">
    <property type="entry name" value="Sulphide_quinone_reductase"/>
</dbReference>
<comment type="cofactor">
    <cofactor evidence="1">
        <name>FAD</name>
        <dbReference type="ChEBI" id="CHEBI:57692"/>
    </cofactor>
</comment>
<dbReference type="GO" id="GO:0070224">
    <property type="term" value="F:sulfide:quinone oxidoreductase activity"/>
    <property type="evidence" value="ECO:0007669"/>
    <property type="project" value="TreeGrafter"/>
</dbReference>
<dbReference type="SUPFAM" id="SSF51905">
    <property type="entry name" value="FAD/NAD(P)-binding domain"/>
    <property type="match status" value="2"/>
</dbReference>
<keyword evidence="5" id="KW-0809">Transit peptide</keyword>
<dbReference type="Gene3D" id="3.50.50.60">
    <property type="entry name" value="FAD/NAD(P)-binding domain"/>
    <property type="match status" value="2"/>
</dbReference>
<dbReference type="AlphaFoldDB" id="A0A840RL10"/>
<dbReference type="InterPro" id="IPR023753">
    <property type="entry name" value="FAD/NAD-binding_dom"/>
</dbReference>
<evidence type="ECO:0000256" key="3">
    <source>
        <dbReference type="ARBA" id="ARBA00022719"/>
    </source>
</evidence>
<keyword evidence="6 8" id="KW-0560">Oxidoreductase</keyword>
<evidence type="ECO:0000256" key="2">
    <source>
        <dbReference type="ARBA" id="ARBA00022630"/>
    </source>
</evidence>
<gene>
    <name evidence="8" type="ORF">HNR39_000757</name>
</gene>
<keyword evidence="9" id="KW-1185">Reference proteome</keyword>
<dbReference type="GO" id="GO:0070221">
    <property type="term" value="P:sulfide oxidation, using sulfide:quinone oxidoreductase"/>
    <property type="evidence" value="ECO:0007669"/>
    <property type="project" value="TreeGrafter"/>
</dbReference>
<protein>
    <submittedName>
        <fullName evidence="8">Sulfide:quinone oxidoreductase</fullName>
        <ecNumber evidence="8">1.8.5.-</ecNumber>
    </submittedName>
</protein>
<name>A0A840RL10_9BURK</name>
<dbReference type="PANTHER" id="PTHR10632:SF2">
    <property type="entry name" value="SULFIDE:QUINONE OXIDOREDUCTASE, MITOCHONDRIAL"/>
    <property type="match status" value="1"/>
</dbReference>
<keyword evidence="2" id="KW-0285">Flavoprotein</keyword>
<feature type="domain" description="FAD/NAD(P)-binding" evidence="7">
    <location>
        <begin position="45"/>
        <end position="161"/>
    </location>
</feature>
<sequence length="446" mass="48376">MISAPILAYCSSGRRASTSFQLAQDAAPGPLAVTDGKVVAQQFTHDVLIVGGGAGGIGVAASLLRREPGLQISIIEPSEQHYYQPAWSLVGAGEFDIADTVRPTADLVPATVRWLKQCASSFDPENQQLTLSDGSTHCYQYLIVAPGLKLHWAGIAGLEATLGSNGVTSNYRFDLAPYTWSLVQTLRSGHAIFTQPAMPIKCAGAPQKALYLSCSYWEAQGVLSNISVEFDNAGGVLFGVPSFVPALMRYIERYKANLQFNSNLVAVDGPARTAWFDVKDSDGQTSRVKKSFDFLHVVPPQIPHDVIKASRLGNADGWVEVDQKTLQHLRYPTIFSLGDACSAPNAKTVAAVRKQIVVVAENLLALRQQHALMTEYDGYGACPLTVEIGKVVLAEFGYGGKLLPTFPIDPTVASRFAWVLKKNLLPAIYWQLMLKGREWLARPGKV</sequence>
<proteinExistence type="predicted"/>